<dbReference type="Proteomes" id="UP000306509">
    <property type="component" value="Unassembled WGS sequence"/>
</dbReference>
<keyword evidence="14" id="KW-1185">Reference proteome</keyword>
<dbReference type="STRING" id="180332.GCA_000797495_04675"/>
<organism evidence="13 14">
    <name type="scientific">Robinsoniella peoriensis</name>
    <dbReference type="NCBI Taxonomy" id="180332"/>
    <lineage>
        <taxon>Bacteria</taxon>
        <taxon>Bacillati</taxon>
        <taxon>Bacillota</taxon>
        <taxon>Clostridia</taxon>
        <taxon>Lachnospirales</taxon>
        <taxon>Lachnospiraceae</taxon>
        <taxon>Robinsoniella</taxon>
    </lineage>
</organism>
<keyword evidence="8" id="KW-0804">Transcription</keyword>
<gene>
    <name evidence="13" type="ORF">DSM106044_05414</name>
</gene>
<feature type="modified residue" description="4-aspartylphosphate" evidence="10">
    <location>
        <position position="55"/>
    </location>
</feature>
<proteinExistence type="predicted"/>
<dbReference type="GO" id="GO:0043565">
    <property type="term" value="F:sequence-specific DNA binding"/>
    <property type="evidence" value="ECO:0007669"/>
    <property type="project" value="InterPro"/>
</dbReference>
<reference evidence="13 14" key="1">
    <citation type="journal article" date="2019" name="Anaerobe">
        <title>Detection of Robinsoniella peoriensis in multiple bone samples of a trauma patient.</title>
        <authorList>
            <person name="Schrottner P."/>
            <person name="Hartwich K."/>
            <person name="Bunk B."/>
            <person name="Schober I."/>
            <person name="Helbig S."/>
            <person name="Rudolph W.W."/>
            <person name="Gunzer F."/>
        </authorList>
    </citation>
    <scope>NUCLEOTIDE SEQUENCE [LARGE SCALE GENOMIC DNA]</scope>
    <source>
        <strain evidence="13 14">DSM 106044</strain>
    </source>
</reference>
<dbReference type="RefSeq" id="WP_138004126.1">
    <property type="nucleotide sequence ID" value="NZ_QGQD01000110.1"/>
</dbReference>
<dbReference type="InterPro" id="IPR009057">
    <property type="entry name" value="Homeodomain-like_sf"/>
</dbReference>
<evidence type="ECO:0000259" key="12">
    <source>
        <dbReference type="PROSITE" id="PS50110"/>
    </source>
</evidence>
<evidence type="ECO:0000256" key="9">
    <source>
        <dbReference type="ARBA" id="ARBA00024867"/>
    </source>
</evidence>
<dbReference type="Pfam" id="PF12833">
    <property type="entry name" value="HTH_18"/>
    <property type="match status" value="1"/>
</dbReference>
<accession>A0A4U8Q0I4</accession>
<dbReference type="GO" id="GO:0003700">
    <property type="term" value="F:DNA-binding transcription factor activity"/>
    <property type="evidence" value="ECO:0007669"/>
    <property type="project" value="InterPro"/>
</dbReference>
<evidence type="ECO:0000313" key="13">
    <source>
        <dbReference type="EMBL" id="TLC97758.1"/>
    </source>
</evidence>
<name>A0A4U8Q0I4_9FIRM</name>
<dbReference type="SMART" id="SM00342">
    <property type="entry name" value="HTH_ARAC"/>
    <property type="match status" value="1"/>
</dbReference>
<keyword evidence="7" id="KW-0238">DNA-binding</keyword>
<protein>
    <recommendedName>
        <fullName evidence="2">Stage 0 sporulation protein A homolog</fullName>
    </recommendedName>
</protein>
<sequence length="541" mass="63186">MIKVFIVEDETVIREGIKRRIDWEANGLCLVGEAGDGELAYPMIQETKPDLLITDIMMPFMDGLELSELVKREMPQIKIIIISGFEHFVYANRALKIGIVDYLSKPVDARKLLNIMIQVREQIEIEKQKRKYIELYEMEREKKRILKKNQLFNDMISDRCSVSEIISRGLQLEIDLAAKEYNIILFQCWKEKTDVQVELSEQDIMNIIAEKLEEKQCKAVYFNRESEGGAILVKGKDRDELKCVVNKILKTLDQVTLTWTGYRYFAGIGQSFTRLRDITKCYYQANKAFAYRLFDQTKNVVFSAELQDIDKDQGMRMNMDEIDLGRMDKDILEDFLKNGSQQEVADFIDTYIESIGKANMDSMIFRQYIVLDTNFAALRFLKKIGNKEERLKEHHTKVGDLLTNISSRELTRNYLIKIVDLCIESRDQMSKSRLEGWIEDAKDYINEHYGDEKISLNAVAAYVNVSPNHFSRVFRQVEGKTFVEYLTQTRLNKAKEMLRCSSMKTSDIGSRLGYRDAHYFYYIFKKEVGCTPKDYRMKSVV</sequence>
<evidence type="ECO:0000256" key="7">
    <source>
        <dbReference type="ARBA" id="ARBA00023125"/>
    </source>
</evidence>
<dbReference type="PROSITE" id="PS50110">
    <property type="entry name" value="RESPONSE_REGULATORY"/>
    <property type="match status" value="1"/>
</dbReference>
<dbReference type="Gene3D" id="3.40.50.2300">
    <property type="match status" value="1"/>
</dbReference>
<keyword evidence="5" id="KW-0902">Two-component regulatory system</keyword>
<keyword evidence="6" id="KW-0805">Transcription regulation</keyword>
<dbReference type="Gene3D" id="1.10.10.60">
    <property type="entry name" value="Homeodomain-like"/>
    <property type="match status" value="2"/>
</dbReference>
<evidence type="ECO:0000313" key="14">
    <source>
        <dbReference type="Proteomes" id="UP000306509"/>
    </source>
</evidence>
<dbReference type="SUPFAM" id="SSF52172">
    <property type="entry name" value="CheY-like"/>
    <property type="match status" value="1"/>
</dbReference>
<evidence type="ECO:0000256" key="8">
    <source>
        <dbReference type="ARBA" id="ARBA00023163"/>
    </source>
</evidence>
<dbReference type="Pfam" id="PF17853">
    <property type="entry name" value="GGDEF_2"/>
    <property type="match status" value="1"/>
</dbReference>
<dbReference type="SMART" id="SM00448">
    <property type="entry name" value="REC"/>
    <property type="match status" value="1"/>
</dbReference>
<dbReference type="InterPro" id="IPR051552">
    <property type="entry name" value="HptR"/>
</dbReference>
<dbReference type="InterPro" id="IPR011006">
    <property type="entry name" value="CheY-like_superfamily"/>
</dbReference>
<dbReference type="AlphaFoldDB" id="A0A4U8Q0I4"/>
<evidence type="ECO:0000259" key="11">
    <source>
        <dbReference type="PROSITE" id="PS01124"/>
    </source>
</evidence>
<dbReference type="PROSITE" id="PS01124">
    <property type="entry name" value="HTH_ARAC_FAMILY_2"/>
    <property type="match status" value="1"/>
</dbReference>
<evidence type="ECO:0000256" key="5">
    <source>
        <dbReference type="ARBA" id="ARBA00023012"/>
    </source>
</evidence>
<keyword evidence="3" id="KW-0963">Cytoplasm</keyword>
<dbReference type="GO" id="GO:0005737">
    <property type="term" value="C:cytoplasm"/>
    <property type="evidence" value="ECO:0007669"/>
    <property type="project" value="UniProtKB-SubCell"/>
</dbReference>
<feature type="domain" description="HTH araC/xylS-type" evidence="11">
    <location>
        <begin position="439"/>
        <end position="538"/>
    </location>
</feature>
<keyword evidence="4 10" id="KW-0597">Phosphoprotein</keyword>
<evidence type="ECO:0000256" key="3">
    <source>
        <dbReference type="ARBA" id="ARBA00022490"/>
    </source>
</evidence>
<evidence type="ECO:0000256" key="10">
    <source>
        <dbReference type="PROSITE-ProRule" id="PRU00169"/>
    </source>
</evidence>
<evidence type="ECO:0000256" key="2">
    <source>
        <dbReference type="ARBA" id="ARBA00018672"/>
    </source>
</evidence>
<dbReference type="GO" id="GO:0000160">
    <property type="term" value="P:phosphorelay signal transduction system"/>
    <property type="evidence" value="ECO:0007669"/>
    <property type="project" value="UniProtKB-KW"/>
</dbReference>
<evidence type="ECO:0000256" key="1">
    <source>
        <dbReference type="ARBA" id="ARBA00004496"/>
    </source>
</evidence>
<dbReference type="PANTHER" id="PTHR42713">
    <property type="entry name" value="HISTIDINE KINASE-RELATED"/>
    <property type="match status" value="1"/>
</dbReference>
<dbReference type="InterPro" id="IPR041522">
    <property type="entry name" value="CdaR_GGDEF"/>
</dbReference>
<dbReference type="InterPro" id="IPR018060">
    <property type="entry name" value="HTH_AraC"/>
</dbReference>
<dbReference type="EMBL" id="QGQD01000110">
    <property type="protein sequence ID" value="TLC97758.1"/>
    <property type="molecule type" value="Genomic_DNA"/>
</dbReference>
<comment type="function">
    <text evidence="9">May play the central regulatory role in sporulation. It may be an element of the effector pathway responsible for the activation of sporulation genes in response to nutritional stress. Spo0A may act in concert with spo0H (a sigma factor) to control the expression of some genes that are critical to the sporulation process.</text>
</comment>
<dbReference type="InterPro" id="IPR001789">
    <property type="entry name" value="Sig_transdc_resp-reg_receiver"/>
</dbReference>
<feature type="domain" description="Response regulatory" evidence="12">
    <location>
        <begin position="3"/>
        <end position="120"/>
    </location>
</feature>
<comment type="subcellular location">
    <subcellularLocation>
        <location evidence="1">Cytoplasm</location>
    </subcellularLocation>
</comment>
<dbReference type="PANTHER" id="PTHR42713:SF3">
    <property type="entry name" value="TRANSCRIPTIONAL REGULATORY PROTEIN HPTR"/>
    <property type="match status" value="1"/>
</dbReference>
<evidence type="ECO:0000256" key="4">
    <source>
        <dbReference type="ARBA" id="ARBA00022553"/>
    </source>
</evidence>
<evidence type="ECO:0000256" key="6">
    <source>
        <dbReference type="ARBA" id="ARBA00023015"/>
    </source>
</evidence>
<dbReference type="CDD" id="cd17536">
    <property type="entry name" value="REC_YesN-like"/>
    <property type="match status" value="1"/>
</dbReference>
<dbReference type="Pfam" id="PF00072">
    <property type="entry name" value="Response_reg"/>
    <property type="match status" value="1"/>
</dbReference>
<comment type="caution">
    <text evidence="13">The sequence shown here is derived from an EMBL/GenBank/DDBJ whole genome shotgun (WGS) entry which is preliminary data.</text>
</comment>
<dbReference type="SUPFAM" id="SSF46689">
    <property type="entry name" value="Homeodomain-like"/>
    <property type="match status" value="2"/>
</dbReference>